<keyword evidence="5 6" id="KW-0472">Membrane</keyword>
<dbReference type="Pfam" id="PF02361">
    <property type="entry name" value="CbiQ"/>
    <property type="match status" value="1"/>
</dbReference>
<evidence type="ECO:0000256" key="6">
    <source>
        <dbReference type="SAM" id="Phobius"/>
    </source>
</evidence>
<dbReference type="OrthoDB" id="3730291at2"/>
<evidence type="ECO:0000256" key="5">
    <source>
        <dbReference type="ARBA" id="ARBA00023136"/>
    </source>
</evidence>
<comment type="subcellular location">
    <subcellularLocation>
        <location evidence="1">Membrane</location>
        <topology evidence="1">Multi-pass membrane protein</topology>
    </subcellularLocation>
</comment>
<proteinExistence type="predicted"/>
<dbReference type="InterPro" id="IPR051611">
    <property type="entry name" value="ECF_transporter_component"/>
</dbReference>
<feature type="transmembrane region" description="Helical" evidence="6">
    <location>
        <begin position="77"/>
        <end position="93"/>
    </location>
</feature>
<dbReference type="GO" id="GO:0005886">
    <property type="term" value="C:plasma membrane"/>
    <property type="evidence" value="ECO:0007669"/>
    <property type="project" value="UniProtKB-ARBA"/>
</dbReference>
<dbReference type="InterPro" id="IPR003339">
    <property type="entry name" value="ABC/ECF_trnsptr_transmembrane"/>
</dbReference>
<comment type="caution">
    <text evidence="7">The sequence shown here is derived from an EMBL/GenBank/DDBJ whole genome shotgun (WGS) entry which is preliminary data.</text>
</comment>
<dbReference type="PANTHER" id="PTHR34857">
    <property type="entry name" value="SLL0384 PROTEIN"/>
    <property type="match status" value="1"/>
</dbReference>
<name>A0A0M2NEH9_9FIRM</name>
<evidence type="ECO:0000256" key="4">
    <source>
        <dbReference type="ARBA" id="ARBA00022989"/>
    </source>
</evidence>
<keyword evidence="8" id="KW-1185">Reference proteome</keyword>
<keyword evidence="3 6" id="KW-0812">Transmembrane</keyword>
<dbReference type="PANTHER" id="PTHR34857:SF2">
    <property type="entry name" value="SLL0384 PROTEIN"/>
    <property type="match status" value="1"/>
</dbReference>
<protein>
    <submittedName>
        <fullName evidence="7">Transmembrane component</fullName>
    </submittedName>
</protein>
<sequence>MNNEKKLLDPRTYLFLCIASIIAVIVIRTETSLAFLFAACMVIQAMCGKAVRIPVYLGGYLFLLWLSWAGVQLLGDLSTFFIGSALSNIGILGRRAMIPLSFAFLIGEAPTGSLLAAFHVLHIPKSGGIAVAVILRFFPTLGEEYRCIRNAQKFRGIGVGLWNTLAHLPSTLEYILVPLIMRTTKISDELSASITVRGVRFGGQVVSYRPLCFSRKDIALCAGYTAAVFLFAFLDKAGLGGI</sequence>
<evidence type="ECO:0000313" key="8">
    <source>
        <dbReference type="Proteomes" id="UP000034076"/>
    </source>
</evidence>
<reference evidence="7 8" key="1">
    <citation type="submission" date="2015-04" db="EMBL/GenBank/DDBJ databases">
        <title>Draft genome sequence of bacteremic isolate Catabacter hongkongensis type strain HKU16T.</title>
        <authorList>
            <person name="Lau S.K."/>
            <person name="Teng J.L."/>
            <person name="Huang Y."/>
            <person name="Curreem S.O."/>
            <person name="Tsui S.K."/>
            <person name="Woo P.C."/>
        </authorList>
    </citation>
    <scope>NUCLEOTIDE SEQUENCE [LARGE SCALE GENOMIC DNA]</scope>
    <source>
        <strain evidence="7 8">HKU16</strain>
    </source>
</reference>
<organism evidence="7 8">
    <name type="scientific">Christensenella hongkongensis</name>
    <dbReference type="NCBI Taxonomy" id="270498"/>
    <lineage>
        <taxon>Bacteria</taxon>
        <taxon>Bacillati</taxon>
        <taxon>Bacillota</taxon>
        <taxon>Clostridia</taxon>
        <taxon>Christensenellales</taxon>
        <taxon>Christensenellaceae</taxon>
        <taxon>Christensenella</taxon>
    </lineage>
</organism>
<evidence type="ECO:0000256" key="1">
    <source>
        <dbReference type="ARBA" id="ARBA00004141"/>
    </source>
</evidence>
<keyword evidence="2" id="KW-1003">Cell membrane</keyword>
<dbReference type="AlphaFoldDB" id="A0A0M2NEH9"/>
<dbReference type="EMBL" id="LAYJ01000103">
    <property type="protein sequence ID" value="KKI50578.1"/>
    <property type="molecule type" value="Genomic_DNA"/>
</dbReference>
<dbReference type="PATRIC" id="fig|270498.16.peg.1561"/>
<accession>A0A0M2NEH9</accession>
<feature type="transmembrane region" description="Helical" evidence="6">
    <location>
        <begin position="100"/>
        <end position="121"/>
    </location>
</feature>
<evidence type="ECO:0000256" key="3">
    <source>
        <dbReference type="ARBA" id="ARBA00022692"/>
    </source>
</evidence>
<dbReference type="CDD" id="cd16914">
    <property type="entry name" value="EcfT"/>
    <property type="match status" value="1"/>
</dbReference>
<keyword evidence="4 6" id="KW-1133">Transmembrane helix</keyword>
<dbReference type="RefSeq" id="WP_131925013.1">
    <property type="nucleotide sequence ID" value="NZ_JAXDTA010000201.1"/>
</dbReference>
<feature type="transmembrane region" description="Helical" evidence="6">
    <location>
        <begin position="12"/>
        <end position="41"/>
    </location>
</feature>
<evidence type="ECO:0000313" key="7">
    <source>
        <dbReference type="EMBL" id="KKI50578.1"/>
    </source>
</evidence>
<dbReference type="STRING" id="270498.CHK_1872"/>
<evidence type="ECO:0000256" key="2">
    <source>
        <dbReference type="ARBA" id="ARBA00022475"/>
    </source>
</evidence>
<dbReference type="Proteomes" id="UP000034076">
    <property type="component" value="Unassembled WGS sequence"/>
</dbReference>
<gene>
    <name evidence="7" type="ORF">CHK_1872</name>
</gene>